<evidence type="ECO:0000256" key="10">
    <source>
        <dbReference type="PIRSR" id="PIRSR641708-2"/>
    </source>
</evidence>
<dbReference type="NCBIfam" id="TIGR00071">
    <property type="entry name" value="hisT_truA"/>
    <property type="match status" value="1"/>
</dbReference>
<dbReference type="STRING" id="478820.A0A196SN81"/>
<dbReference type="InterPro" id="IPR020095">
    <property type="entry name" value="PsdUridine_synth_TruA_C"/>
</dbReference>
<evidence type="ECO:0000256" key="6">
    <source>
        <dbReference type="ARBA" id="ARBA00023235"/>
    </source>
</evidence>
<keyword evidence="5" id="KW-0819">tRNA processing</keyword>
<dbReference type="Pfam" id="PF01416">
    <property type="entry name" value="PseudoU_synth_1"/>
    <property type="match status" value="1"/>
</dbReference>
<comment type="caution">
    <text evidence="13">The sequence shown here is derived from an EMBL/GenBank/DDBJ whole genome shotgun (WGS) entry which is preliminary data.</text>
</comment>
<keyword evidence="7" id="KW-0539">Nucleus</keyword>
<feature type="binding site" evidence="10">
    <location>
        <position position="125"/>
    </location>
    <ligand>
        <name>substrate</name>
    </ligand>
</feature>
<keyword evidence="14" id="KW-1185">Reference proteome</keyword>
<evidence type="ECO:0000256" key="1">
    <source>
        <dbReference type="ARBA" id="ARBA00001166"/>
    </source>
</evidence>
<evidence type="ECO:0000256" key="7">
    <source>
        <dbReference type="ARBA" id="ARBA00023242"/>
    </source>
</evidence>
<reference evidence="13 14" key="1">
    <citation type="submission" date="2016-05" db="EMBL/GenBank/DDBJ databases">
        <title>Nuclear genome of Blastocystis sp. subtype 1 NandII.</title>
        <authorList>
            <person name="Gentekaki E."/>
            <person name="Curtis B."/>
            <person name="Stairs C."/>
            <person name="Eme L."/>
            <person name="Herman E."/>
            <person name="Klimes V."/>
            <person name="Arias M.C."/>
            <person name="Elias M."/>
            <person name="Hilliou F."/>
            <person name="Klute M."/>
            <person name="Malik S.-B."/>
            <person name="Pightling A."/>
            <person name="Rachubinski R."/>
            <person name="Salas D."/>
            <person name="Schlacht A."/>
            <person name="Suga H."/>
            <person name="Archibald J."/>
            <person name="Ball S.G."/>
            <person name="Clark G."/>
            <person name="Dacks J."/>
            <person name="Van Der Giezen M."/>
            <person name="Tsaousis A."/>
            <person name="Roger A."/>
        </authorList>
    </citation>
    <scope>NUCLEOTIDE SEQUENCE [LARGE SCALE GENOMIC DNA]</scope>
    <source>
        <strain evidence="14">ATCC 50177 / NandII</strain>
    </source>
</reference>
<dbReference type="InterPro" id="IPR020097">
    <property type="entry name" value="PsdUridine_synth_TruA_a/b_dom"/>
</dbReference>
<protein>
    <submittedName>
        <fullName evidence="13">Pseudouridine synthase PUS1</fullName>
    </submittedName>
</protein>
<evidence type="ECO:0000259" key="12">
    <source>
        <dbReference type="Pfam" id="PF01416"/>
    </source>
</evidence>
<name>A0A196SN81_BLAHN</name>
<feature type="active site" description="Nucleophile" evidence="9">
    <location>
        <position position="66"/>
    </location>
</feature>
<dbReference type="PANTHER" id="PTHR11142:SF4">
    <property type="entry name" value="PSEUDOURIDYLATE SYNTHASE 1 HOMOLOG"/>
    <property type="match status" value="1"/>
</dbReference>
<organism evidence="13 14">
    <name type="scientific">Blastocystis sp. subtype 1 (strain ATCC 50177 / NandII)</name>
    <dbReference type="NCBI Taxonomy" id="478820"/>
    <lineage>
        <taxon>Eukaryota</taxon>
        <taxon>Sar</taxon>
        <taxon>Stramenopiles</taxon>
        <taxon>Bigyra</taxon>
        <taxon>Opalozoa</taxon>
        <taxon>Opalinata</taxon>
        <taxon>Blastocystidae</taxon>
        <taxon>Blastocystis</taxon>
    </lineage>
</organism>
<dbReference type="Proteomes" id="UP000078348">
    <property type="component" value="Unassembled WGS sequence"/>
</dbReference>
<keyword evidence="4" id="KW-0507">mRNA processing</keyword>
<evidence type="ECO:0000256" key="9">
    <source>
        <dbReference type="PIRSR" id="PIRSR641708-1"/>
    </source>
</evidence>
<dbReference type="InterPro" id="IPR041708">
    <property type="entry name" value="PUS1/PUS2-like"/>
</dbReference>
<dbReference type="GO" id="GO:0003723">
    <property type="term" value="F:RNA binding"/>
    <property type="evidence" value="ECO:0007669"/>
    <property type="project" value="InterPro"/>
</dbReference>
<dbReference type="AlphaFoldDB" id="A0A196SN81"/>
<evidence type="ECO:0000256" key="5">
    <source>
        <dbReference type="ARBA" id="ARBA00022694"/>
    </source>
</evidence>
<evidence type="ECO:0000256" key="8">
    <source>
        <dbReference type="ARBA" id="ARBA00036943"/>
    </source>
</evidence>
<evidence type="ECO:0000313" key="13">
    <source>
        <dbReference type="EMBL" id="OAO17696.1"/>
    </source>
</evidence>
<dbReference type="InterPro" id="IPR001406">
    <property type="entry name" value="PsdUridine_synth_TruA"/>
</dbReference>
<dbReference type="GO" id="GO:0006397">
    <property type="term" value="P:mRNA processing"/>
    <property type="evidence" value="ECO:0007669"/>
    <property type="project" value="UniProtKB-KW"/>
</dbReference>
<dbReference type="InterPro" id="IPR020103">
    <property type="entry name" value="PsdUridine_synth_cat_dom_sf"/>
</dbReference>
<evidence type="ECO:0000256" key="3">
    <source>
        <dbReference type="ARBA" id="ARBA00009375"/>
    </source>
</evidence>
<dbReference type="FunFam" id="3.30.70.580:FF:000002">
    <property type="entry name" value="tRNA pseudouridine synthase"/>
    <property type="match status" value="1"/>
</dbReference>
<dbReference type="EMBL" id="LXWW01000021">
    <property type="protein sequence ID" value="OAO17696.1"/>
    <property type="molecule type" value="Genomic_DNA"/>
</dbReference>
<dbReference type="FunFam" id="3.30.70.660:FF:000002">
    <property type="entry name" value="tRNA pseudouridine synthase"/>
    <property type="match status" value="1"/>
</dbReference>
<evidence type="ECO:0000256" key="4">
    <source>
        <dbReference type="ARBA" id="ARBA00022664"/>
    </source>
</evidence>
<feature type="domain" description="Pseudouridine synthase I TruA alpha/beta" evidence="12">
    <location>
        <begin position="240"/>
        <end position="338"/>
    </location>
</feature>
<dbReference type="GO" id="GO:1990481">
    <property type="term" value="P:mRNA pseudouridine synthesis"/>
    <property type="evidence" value="ECO:0007669"/>
    <property type="project" value="TreeGrafter"/>
</dbReference>
<feature type="region of interest" description="Disordered" evidence="11">
    <location>
        <begin position="426"/>
        <end position="446"/>
    </location>
</feature>
<dbReference type="InterPro" id="IPR020094">
    <property type="entry name" value="TruA/RsuA/RluB/E/F_N"/>
</dbReference>
<comment type="catalytic activity">
    <reaction evidence="1">
        <text>a uridine in mRNA = a pseudouridine in mRNA</text>
        <dbReference type="Rhea" id="RHEA:56644"/>
        <dbReference type="Rhea" id="RHEA-COMP:14658"/>
        <dbReference type="Rhea" id="RHEA-COMP:14659"/>
        <dbReference type="ChEBI" id="CHEBI:65314"/>
        <dbReference type="ChEBI" id="CHEBI:65315"/>
    </reaction>
</comment>
<sequence length="446" mass="50986">MEQPKVDRNSNLEEGANKKKYAVLFAYCGTNYHGSQANKNTDTIDDELITAFHKAGNGWGRAARTDKGVHAAGNVIHCKLAIVQGKEDEAIQRINDALPSDIRVFKMVRTTKNFNAKNFCDRRLYEYILPVSSLAPYDKDVPPVSIEEDIRQYWEPYKEYLQYEEQKKNGEAIPDPFEETPSNHQRIKSLATAKRLLSQQAQFDEYPPDAEDASFGGVIPKTEWPPFLPRALSRFRACMSLFVGTHNFHNYTVSKTGFDASAQRHLLSITVSDPITVHTTAYLRIRLDGQSFMLHQIRKMIGMSVEVARGKCALFTVAASLGRGDMITPLAPSTGLFLDQPLFCEYNKKQSEASRRIDLEDASILPVRCAFKRAQIYEHIDDQIQAENPFVTWLEGVDRYNKGYCVTYPKKEDVARMEEEARVVNKMRKQEKDEKWEKKRKIENPV</sequence>
<dbReference type="SUPFAM" id="SSF55120">
    <property type="entry name" value="Pseudouridine synthase"/>
    <property type="match status" value="1"/>
</dbReference>
<dbReference type="GO" id="GO:0031119">
    <property type="term" value="P:tRNA pseudouridine synthesis"/>
    <property type="evidence" value="ECO:0007669"/>
    <property type="project" value="InterPro"/>
</dbReference>
<dbReference type="Gene3D" id="3.30.70.580">
    <property type="entry name" value="Pseudouridine synthase I, catalytic domain, N-terminal subdomain"/>
    <property type="match status" value="1"/>
</dbReference>
<keyword evidence="6" id="KW-0413">Isomerase</keyword>
<dbReference type="GO" id="GO:0009982">
    <property type="term" value="F:pseudouridine synthase activity"/>
    <property type="evidence" value="ECO:0007669"/>
    <property type="project" value="InterPro"/>
</dbReference>
<dbReference type="Gene3D" id="3.30.70.660">
    <property type="entry name" value="Pseudouridine synthase I, catalytic domain, C-terminal subdomain"/>
    <property type="match status" value="1"/>
</dbReference>
<evidence type="ECO:0000256" key="11">
    <source>
        <dbReference type="SAM" id="MobiDB-lite"/>
    </source>
</evidence>
<comment type="catalytic activity">
    <reaction evidence="8">
        <text>a uridine in tRNA = a pseudouridine in tRNA</text>
        <dbReference type="Rhea" id="RHEA:54572"/>
        <dbReference type="Rhea" id="RHEA-COMP:13339"/>
        <dbReference type="Rhea" id="RHEA-COMP:13934"/>
        <dbReference type="ChEBI" id="CHEBI:65314"/>
        <dbReference type="ChEBI" id="CHEBI:65315"/>
    </reaction>
</comment>
<evidence type="ECO:0000256" key="2">
    <source>
        <dbReference type="ARBA" id="ARBA00004123"/>
    </source>
</evidence>
<proteinExistence type="inferred from homology"/>
<evidence type="ECO:0000313" key="14">
    <source>
        <dbReference type="Proteomes" id="UP000078348"/>
    </source>
</evidence>
<comment type="subcellular location">
    <subcellularLocation>
        <location evidence="2">Nucleus</location>
    </subcellularLocation>
</comment>
<gene>
    <name evidence="13" type="ORF">AV274_0572</name>
</gene>
<dbReference type="CDD" id="cd02568">
    <property type="entry name" value="PseudoU_synth_PUS1_PUS2"/>
    <property type="match status" value="1"/>
</dbReference>
<dbReference type="PANTHER" id="PTHR11142">
    <property type="entry name" value="PSEUDOURIDYLATE SYNTHASE"/>
    <property type="match status" value="1"/>
</dbReference>
<dbReference type="GO" id="GO:0005634">
    <property type="term" value="C:nucleus"/>
    <property type="evidence" value="ECO:0007669"/>
    <property type="project" value="UniProtKB-SubCell"/>
</dbReference>
<dbReference type="OrthoDB" id="10256309at2759"/>
<accession>A0A196SN81</accession>
<comment type="similarity">
    <text evidence="3">Belongs to the tRNA pseudouridine synthase TruA family.</text>
</comment>